<keyword evidence="2" id="KW-0813">Transport</keyword>
<feature type="transmembrane region" description="Helical" evidence="7">
    <location>
        <begin position="124"/>
        <end position="144"/>
    </location>
</feature>
<evidence type="ECO:0000256" key="2">
    <source>
        <dbReference type="ARBA" id="ARBA00022449"/>
    </source>
</evidence>
<feature type="transmembrane region" description="Helical" evidence="7">
    <location>
        <begin position="296"/>
        <end position="314"/>
    </location>
</feature>
<dbReference type="EMBL" id="CP029347">
    <property type="protein sequence ID" value="AWL13403.1"/>
    <property type="molecule type" value="Genomic_DNA"/>
</dbReference>
<feature type="transmembrane region" description="Helical" evidence="7">
    <location>
        <begin position="67"/>
        <end position="84"/>
    </location>
</feature>
<dbReference type="OrthoDB" id="9778229at2"/>
<dbReference type="PANTHER" id="PTHR43021:SF2">
    <property type="entry name" value="CATION_H+ EXCHANGER DOMAIN-CONTAINING PROTEIN"/>
    <property type="match status" value="1"/>
</dbReference>
<evidence type="ECO:0000313" key="10">
    <source>
        <dbReference type="Proteomes" id="UP000245728"/>
    </source>
</evidence>
<dbReference type="InterPro" id="IPR038770">
    <property type="entry name" value="Na+/solute_symporter_sf"/>
</dbReference>
<feature type="transmembrane region" description="Helical" evidence="7">
    <location>
        <begin position="365"/>
        <end position="384"/>
    </location>
</feature>
<feature type="transmembrane region" description="Helical" evidence="7">
    <location>
        <begin position="199"/>
        <end position="218"/>
    </location>
</feature>
<dbReference type="Pfam" id="PF00999">
    <property type="entry name" value="Na_H_Exchanger"/>
    <property type="match status" value="1"/>
</dbReference>
<reference evidence="9 10" key="1">
    <citation type="submission" date="2018-05" db="EMBL/GenBank/DDBJ databases">
        <title>Salinimonas sp. HMF8227 Genome sequencing and assembly.</title>
        <authorList>
            <person name="Kang H."/>
            <person name="Kang J."/>
            <person name="Cha I."/>
            <person name="Kim H."/>
            <person name="Joh K."/>
        </authorList>
    </citation>
    <scope>NUCLEOTIDE SEQUENCE [LARGE SCALE GENOMIC DNA]</scope>
    <source>
        <strain evidence="9 10">HMF8227</strain>
    </source>
</reference>
<evidence type="ECO:0000256" key="7">
    <source>
        <dbReference type="SAM" id="Phobius"/>
    </source>
</evidence>
<keyword evidence="2" id="KW-0050">Antiport</keyword>
<evidence type="ECO:0000256" key="5">
    <source>
        <dbReference type="ARBA" id="ARBA00023065"/>
    </source>
</evidence>
<feature type="transmembrane region" description="Helical" evidence="7">
    <location>
        <begin position="156"/>
        <end position="179"/>
    </location>
</feature>
<evidence type="ECO:0000256" key="1">
    <source>
        <dbReference type="ARBA" id="ARBA00004141"/>
    </source>
</evidence>
<comment type="subcellular location">
    <subcellularLocation>
        <location evidence="1">Membrane</location>
        <topology evidence="1">Multi-pass membrane protein</topology>
    </subcellularLocation>
</comment>
<dbReference type="GO" id="GO:0016020">
    <property type="term" value="C:membrane"/>
    <property type="evidence" value="ECO:0007669"/>
    <property type="project" value="UniProtKB-SubCell"/>
</dbReference>
<dbReference type="Proteomes" id="UP000245728">
    <property type="component" value="Chromosome"/>
</dbReference>
<keyword evidence="10" id="KW-1185">Reference proteome</keyword>
<keyword evidence="5" id="KW-0406">Ion transport</keyword>
<name>A0A2S2E6X0_9ALTE</name>
<protein>
    <recommendedName>
        <fullName evidence="8">Cation/H+ exchanger transmembrane domain-containing protein</fullName>
    </recommendedName>
</protein>
<dbReference type="PANTHER" id="PTHR43021">
    <property type="entry name" value="NA(+)/H(+) ANTIPORTER-RELATED"/>
    <property type="match status" value="1"/>
</dbReference>
<feature type="transmembrane region" description="Helical" evidence="7">
    <location>
        <begin position="334"/>
        <end position="353"/>
    </location>
</feature>
<dbReference type="KEGG" id="salh:HMF8227_02955"/>
<dbReference type="InterPro" id="IPR006153">
    <property type="entry name" value="Cation/H_exchanger_TM"/>
</dbReference>
<feature type="transmembrane region" description="Helical" evidence="7">
    <location>
        <begin position="96"/>
        <end position="118"/>
    </location>
</feature>
<dbReference type="Gene3D" id="1.20.1530.20">
    <property type="match status" value="1"/>
</dbReference>
<feature type="transmembrane region" description="Helical" evidence="7">
    <location>
        <begin position="42"/>
        <end position="61"/>
    </location>
</feature>
<evidence type="ECO:0000313" key="9">
    <source>
        <dbReference type="EMBL" id="AWL13403.1"/>
    </source>
</evidence>
<feature type="transmembrane region" description="Helical" evidence="7">
    <location>
        <begin position="12"/>
        <end position="30"/>
    </location>
</feature>
<feature type="domain" description="Cation/H+ exchanger transmembrane" evidence="8">
    <location>
        <begin position="22"/>
        <end position="382"/>
    </location>
</feature>
<dbReference type="GO" id="GO:1902600">
    <property type="term" value="P:proton transmembrane transport"/>
    <property type="evidence" value="ECO:0007669"/>
    <property type="project" value="InterPro"/>
</dbReference>
<evidence type="ECO:0000259" key="8">
    <source>
        <dbReference type="Pfam" id="PF00999"/>
    </source>
</evidence>
<keyword evidence="6 7" id="KW-0472">Membrane</keyword>
<keyword evidence="4 7" id="KW-1133">Transmembrane helix</keyword>
<organism evidence="9 10">
    <name type="scientific">Saliniradius amylolyticus</name>
    <dbReference type="NCBI Taxonomy" id="2183582"/>
    <lineage>
        <taxon>Bacteria</taxon>
        <taxon>Pseudomonadati</taxon>
        <taxon>Pseudomonadota</taxon>
        <taxon>Gammaproteobacteria</taxon>
        <taxon>Alteromonadales</taxon>
        <taxon>Alteromonadaceae</taxon>
        <taxon>Saliniradius</taxon>
    </lineage>
</organism>
<feature type="transmembrane region" description="Helical" evidence="7">
    <location>
        <begin position="230"/>
        <end position="262"/>
    </location>
</feature>
<dbReference type="AlphaFoldDB" id="A0A2S2E6X0"/>
<proteinExistence type="predicted"/>
<accession>A0A2S2E6X0</accession>
<evidence type="ECO:0000256" key="4">
    <source>
        <dbReference type="ARBA" id="ARBA00022989"/>
    </source>
</evidence>
<evidence type="ECO:0000256" key="6">
    <source>
        <dbReference type="ARBA" id="ARBA00023136"/>
    </source>
</evidence>
<dbReference type="RefSeq" id="WP_109340904.1">
    <property type="nucleotide sequence ID" value="NZ_CP029347.1"/>
</dbReference>
<sequence>MVSPQPDQAPDAFLMALGGILLLGLATSFLSKSTPLPRVTLLLLFGIAIGDQGLGVIPEVFTDRFSLISDMTLLMVGFLIGGKLTHASLHRSAKSILWVSLSGALVTMVVVTLGLIWVGLSPPIAIILGAIAAATAPAAILDVVHESGGNSRFGQLLLSVVAVDDVWALLLFGLALATVSGLNGSGMDGGIVLHSIQDIGGALLLGAAVGLPSAYLTGRLKDGQPMLTEALGVVFLTGGLAMWLEVSYLIAVMSVGALIANLAKHHDYPFHAIEGVESLFMVIFFVVAGASLELDALANLGWVGVVFVFCRIAGKYLGAFVGGVFGRLTPAYRNWLGLAMLPQAGVPIGMALVAGNRFPEYQQTLLTLVVSTTVLFEVLGPVFARLAISRACESDQAGAVKSDRKN</sequence>
<evidence type="ECO:0000256" key="3">
    <source>
        <dbReference type="ARBA" id="ARBA00022692"/>
    </source>
</evidence>
<keyword evidence="3 7" id="KW-0812">Transmembrane</keyword>
<dbReference type="GO" id="GO:0015297">
    <property type="term" value="F:antiporter activity"/>
    <property type="evidence" value="ECO:0007669"/>
    <property type="project" value="UniProtKB-KW"/>
</dbReference>
<gene>
    <name evidence="9" type="ORF">HMF8227_02955</name>
</gene>
<feature type="transmembrane region" description="Helical" evidence="7">
    <location>
        <begin position="268"/>
        <end position="289"/>
    </location>
</feature>